<reference evidence="1 2" key="1">
    <citation type="submission" date="2015-05" db="EMBL/GenBank/DDBJ databases">
        <authorList>
            <person name="Dickey A."/>
            <person name="Clawson M."/>
            <person name="Bono J."/>
            <person name="Loy J.D."/>
        </authorList>
    </citation>
    <scope>NUCLEOTIDE SEQUENCE [LARGE SCALE GENOMIC DNA]</scope>
    <source>
        <strain evidence="1 2">22581</strain>
    </source>
</reference>
<evidence type="ECO:0000313" key="2">
    <source>
        <dbReference type="Proteomes" id="UP000077465"/>
    </source>
</evidence>
<dbReference type="RefSeq" id="WP_046697557.1">
    <property type="nucleotide sequence ID" value="NZ_CP011376.1"/>
</dbReference>
<gene>
    <name evidence="1" type="ORF">AAX06_03805</name>
</gene>
<proteinExistence type="predicted"/>
<name>A0AAC8PXB1_9GAMM</name>
<sequence>MMNQIRYTYKHEVPPTKVDLPCDKNAGHGDHWAILTDNIAEDVSNWLQSMLETATIPSALTQSRPSDNKLLIANGTPCHINQILKLENDTPQAFINAFPAVDSPYGVECHIERVIRCDSTSDAILRLKTTDGAVIYAFDQLYAINRTEYKTPKTYYVNFSALAYNIEPSDQNETILIEDPDAIRYHRAFNDIVSNNGGEVPDNIDEQILAWQPTDLAEGESLAPVEINYGHSCIYLFGETFGQEDEAWCQGQVLGISHTKFFNKDITLFDVVILREPDAQPLVVRMAAPTTDKTAAIQIHDYIQANIWLQAAIYADNQKP</sequence>
<dbReference type="EMBL" id="CP011376">
    <property type="protein sequence ID" value="AKG08698.1"/>
    <property type="molecule type" value="Genomic_DNA"/>
</dbReference>
<organism evidence="1 2">
    <name type="scientific">Moraxella bovoculi</name>
    <dbReference type="NCBI Taxonomy" id="386891"/>
    <lineage>
        <taxon>Bacteria</taxon>
        <taxon>Pseudomonadati</taxon>
        <taxon>Pseudomonadota</taxon>
        <taxon>Gammaproteobacteria</taxon>
        <taxon>Moraxellales</taxon>
        <taxon>Moraxellaceae</taxon>
        <taxon>Moraxella</taxon>
    </lineage>
</organism>
<dbReference type="Proteomes" id="UP000077465">
    <property type="component" value="Chromosome"/>
</dbReference>
<accession>A0AAC8PXB1</accession>
<evidence type="ECO:0000313" key="1">
    <source>
        <dbReference type="EMBL" id="AKG08698.1"/>
    </source>
</evidence>
<dbReference type="AlphaFoldDB" id="A0AAC8PXB1"/>
<protein>
    <submittedName>
        <fullName evidence="1">Uncharacterized protein</fullName>
    </submittedName>
</protein>